<dbReference type="AlphaFoldDB" id="A0A9X4XHC5"/>
<feature type="compositionally biased region" description="Gly residues" evidence="1">
    <location>
        <begin position="538"/>
        <end position="611"/>
    </location>
</feature>
<accession>A0A9X4XHC5</accession>
<feature type="region of interest" description="Disordered" evidence="1">
    <location>
        <begin position="286"/>
        <end position="611"/>
    </location>
</feature>
<name>A0A9X4XHC5_9BRAD</name>
<proteinExistence type="predicted"/>
<evidence type="ECO:0000313" key="3">
    <source>
        <dbReference type="Proteomes" id="UP000438991"/>
    </source>
</evidence>
<feature type="compositionally biased region" description="Basic and acidic residues" evidence="1">
    <location>
        <begin position="379"/>
        <end position="493"/>
    </location>
</feature>
<dbReference type="Pfam" id="PF20245">
    <property type="entry name" value="DUF6600"/>
    <property type="match status" value="1"/>
</dbReference>
<dbReference type="RefSeq" id="WP_155478505.1">
    <property type="nucleotide sequence ID" value="NZ_WNKV01000002.1"/>
</dbReference>
<evidence type="ECO:0000256" key="1">
    <source>
        <dbReference type="SAM" id="MobiDB-lite"/>
    </source>
</evidence>
<feature type="compositionally biased region" description="Low complexity" evidence="1">
    <location>
        <begin position="327"/>
        <end position="339"/>
    </location>
</feature>
<evidence type="ECO:0000313" key="2">
    <source>
        <dbReference type="EMBL" id="MTW15158.1"/>
    </source>
</evidence>
<gene>
    <name evidence="2" type="ORF">GJ689_02935</name>
</gene>
<dbReference type="EMBL" id="WNKV01000002">
    <property type="protein sequence ID" value="MTW15158.1"/>
    <property type="molecule type" value="Genomic_DNA"/>
</dbReference>
<dbReference type="Proteomes" id="UP000438991">
    <property type="component" value="Unassembled WGS sequence"/>
</dbReference>
<dbReference type="InterPro" id="IPR046535">
    <property type="entry name" value="DUF6600"/>
</dbReference>
<organism evidence="2 3">
    <name type="scientific">Rhodoplanes serenus</name>
    <dbReference type="NCBI Taxonomy" id="200615"/>
    <lineage>
        <taxon>Bacteria</taxon>
        <taxon>Pseudomonadati</taxon>
        <taxon>Pseudomonadota</taxon>
        <taxon>Alphaproteobacteria</taxon>
        <taxon>Hyphomicrobiales</taxon>
        <taxon>Nitrobacteraceae</taxon>
        <taxon>Rhodoplanes</taxon>
    </lineage>
</organism>
<sequence length="611" mass="65360">MRSSPSPRAGRACSAGVRLLGSTALAAVLTVAAPLVALPVIGSGMATAQERVEVSAEFRGALDPHGKWHRHQRWGEVWVPANAGRDWRPYRNGRWVYSDDYGWYWNAADEEAAWGLVVYHYGRWVQDTEIGWAWVPGREWGPAWVDWRRGERAVGWAPLPPDEIVVEVRDRPDYWVFVRPRDLVAERVTSVILPPRERDVFIRETVVVNRTVLVDDRGPRFAVNPGIPPAYIAAAYGRPIRTWSVQPRVLAGFGMVPGAVEVRVDDLRDRRSRVIRDTSYIRESRTTIEPARTVPRPEPLAAGDRGRLGDTPPRAAARDGGRDGARDAAPGAAGRQPADTRPGETRPGDAAPGTATAPAERRPGERGPTERGPTTGERAPGDRPDQRREDAAERRDQRQQERPDDAATRRDQRQQERPDDAAARRDQRQQERRDGAAERRDQRQQERRDDAAERRDQRQQERRDGAAERRDQRQPERSDRQGAERSGAERGGAERGGPTADRAPGARVPGSERGGPERGGPERGASERGGREPAGASAGRGGSDGSSAGRGGAPGGGQSGGAAERGGGRGGATTGASPGGAGGAGGPGGGPGGAGGGGAGGGGAGGPGGRN</sequence>
<feature type="compositionally biased region" description="Basic and acidic residues" evidence="1">
    <location>
        <begin position="514"/>
        <end position="531"/>
    </location>
</feature>
<feature type="compositionally biased region" description="Low complexity" evidence="1">
    <location>
        <begin position="348"/>
        <end position="358"/>
    </location>
</feature>
<reference evidence="2 3" key="1">
    <citation type="submission" date="2019-11" db="EMBL/GenBank/DDBJ databases">
        <title>Whole-genome sequence of Rhodoplanes serenus DSM 18633, type strain.</title>
        <authorList>
            <person name="Kyndt J.A."/>
            <person name="Meyer T.E."/>
        </authorList>
    </citation>
    <scope>NUCLEOTIDE SEQUENCE [LARGE SCALE GENOMIC DNA]</scope>
    <source>
        <strain evidence="2 3">DSM 18633</strain>
    </source>
</reference>
<protein>
    <submittedName>
        <fullName evidence="2">Uncharacterized protein</fullName>
    </submittedName>
</protein>
<comment type="caution">
    <text evidence="2">The sequence shown here is derived from an EMBL/GenBank/DDBJ whole genome shotgun (WGS) entry which is preliminary data.</text>
</comment>
<feature type="compositionally biased region" description="Basic and acidic residues" evidence="1">
    <location>
        <begin position="316"/>
        <end position="326"/>
    </location>
</feature>
<feature type="compositionally biased region" description="Basic and acidic residues" evidence="1">
    <location>
        <begin position="359"/>
        <end position="369"/>
    </location>
</feature>